<gene>
    <name evidence="4" type="ORF">FA09DRAFT_335980</name>
</gene>
<reference evidence="4 5" key="1">
    <citation type="journal article" date="2018" name="Mol. Biol. Evol.">
        <title>Broad Genomic Sampling Reveals a Smut Pathogenic Ancestry of the Fungal Clade Ustilaginomycotina.</title>
        <authorList>
            <person name="Kijpornyongpan T."/>
            <person name="Mondo S.J."/>
            <person name="Barry K."/>
            <person name="Sandor L."/>
            <person name="Lee J."/>
            <person name="Lipzen A."/>
            <person name="Pangilinan J."/>
            <person name="LaButti K."/>
            <person name="Hainaut M."/>
            <person name="Henrissat B."/>
            <person name="Grigoriev I.V."/>
            <person name="Spatafora J.W."/>
            <person name="Aime M.C."/>
        </authorList>
    </citation>
    <scope>NUCLEOTIDE SEQUENCE [LARGE SCALE GENOMIC DNA]</scope>
    <source>
        <strain evidence="4 5">MCA 4186</strain>
    </source>
</reference>
<dbReference type="OrthoDB" id="5985073at2759"/>
<name>A0A316ZHW6_9BASI</name>
<feature type="domain" description="WSC" evidence="3">
    <location>
        <begin position="293"/>
        <end position="383"/>
    </location>
</feature>
<dbReference type="PROSITE" id="PS51212">
    <property type="entry name" value="WSC"/>
    <property type="match status" value="2"/>
</dbReference>
<dbReference type="EMBL" id="KZ819283">
    <property type="protein sequence ID" value="PWO01368.1"/>
    <property type="molecule type" value="Genomic_DNA"/>
</dbReference>
<evidence type="ECO:0000313" key="5">
    <source>
        <dbReference type="Proteomes" id="UP000245946"/>
    </source>
</evidence>
<dbReference type="AlphaFoldDB" id="A0A316ZHW6"/>
<feature type="signal peptide" evidence="2">
    <location>
        <begin position="1"/>
        <end position="22"/>
    </location>
</feature>
<accession>A0A316ZHW6</accession>
<dbReference type="InterPro" id="IPR051589">
    <property type="entry name" value="Sialate-O-sulfotransferase"/>
</dbReference>
<keyword evidence="5" id="KW-1185">Reference proteome</keyword>
<dbReference type="SMART" id="SM00321">
    <property type="entry name" value="WSC"/>
    <property type="match status" value="3"/>
</dbReference>
<evidence type="ECO:0000256" key="1">
    <source>
        <dbReference type="ARBA" id="ARBA00022737"/>
    </source>
</evidence>
<protein>
    <recommendedName>
        <fullName evidence="3">WSC domain-containing protein</fullName>
    </recommendedName>
</protein>
<dbReference type="RefSeq" id="XP_025601646.1">
    <property type="nucleotide sequence ID" value="XM_025743819.1"/>
</dbReference>
<proteinExistence type="predicted"/>
<feature type="chain" id="PRO_5016314498" description="WSC domain-containing protein" evidence="2">
    <location>
        <begin position="23"/>
        <end position="383"/>
    </location>
</feature>
<dbReference type="Pfam" id="PF01822">
    <property type="entry name" value="WSC"/>
    <property type="match status" value="2"/>
</dbReference>
<dbReference type="Proteomes" id="UP000245946">
    <property type="component" value="Unassembled WGS sequence"/>
</dbReference>
<dbReference type="GeneID" id="37271363"/>
<evidence type="ECO:0000256" key="2">
    <source>
        <dbReference type="SAM" id="SignalP"/>
    </source>
</evidence>
<keyword evidence="1" id="KW-0677">Repeat</keyword>
<evidence type="ECO:0000259" key="3">
    <source>
        <dbReference type="PROSITE" id="PS51212"/>
    </source>
</evidence>
<keyword evidence="2" id="KW-0732">Signal</keyword>
<dbReference type="PANTHER" id="PTHR45964">
    <property type="entry name" value="WSCD FAMILY MEMBER CG9164"/>
    <property type="match status" value="1"/>
</dbReference>
<dbReference type="InterPro" id="IPR002889">
    <property type="entry name" value="WSC_carb-bd"/>
</dbReference>
<evidence type="ECO:0000313" key="4">
    <source>
        <dbReference type="EMBL" id="PWO01368.1"/>
    </source>
</evidence>
<dbReference type="PANTHER" id="PTHR45964:SF9">
    <property type="entry name" value="SULFOTRANSFERASE"/>
    <property type="match status" value="1"/>
</dbReference>
<feature type="domain" description="WSC" evidence="3">
    <location>
        <begin position="166"/>
        <end position="267"/>
    </location>
</feature>
<sequence length="383" mass="40822">MFSSIARLALLTSAIGAAAVLAVPFAAAAATHTLVARATAEFLPASGELQGTWELQGCSPDPYRLNPVIWGSSFQEVDTIDECLTTCDSAGAHYCGLGNGFECYASNFLRHKQPIFPAAQLSPTSDGGCSSLARGSNTQRGGGVNFLQVYTSKQRPLPSTKPRVNSYNFDGCYSDDENSRLLPTQISSIDFYGMTLDACTAACSAQGMDQAGVSGRHECFCGKTSERDVAKEVRKWAPEDCFDTCSGDGGSFCGTYYPRRISVYRQGAAPPTPPPAPAPTNPRNPDVMFKNVKYAYDGCYATSLFSFFTFTYATDRKNSNERCVASCAARGFTYAATTNGNVCRCGNALANRKADAAACNRACPDASSQTCGGRLALSVYKRA</sequence>
<organism evidence="4 5">
    <name type="scientific">Tilletiopsis washingtonensis</name>
    <dbReference type="NCBI Taxonomy" id="58919"/>
    <lineage>
        <taxon>Eukaryota</taxon>
        <taxon>Fungi</taxon>
        <taxon>Dikarya</taxon>
        <taxon>Basidiomycota</taxon>
        <taxon>Ustilaginomycotina</taxon>
        <taxon>Exobasidiomycetes</taxon>
        <taxon>Entylomatales</taxon>
        <taxon>Entylomatales incertae sedis</taxon>
        <taxon>Tilletiopsis</taxon>
    </lineage>
</organism>
<dbReference type="STRING" id="58919.A0A316ZHW6"/>